<feature type="transmembrane region" description="Helical" evidence="1">
    <location>
        <begin position="154"/>
        <end position="174"/>
    </location>
</feature>
<dbReference type="AlphaFoldDB" id="A0A1H7G3U7"/>
<feature type="transmembrane region" description="Helical" evidence="1">
    <location>
        <begin position="28"/>
        <end position="51"/>
    </location>
</feature>
<sequence length="188" mass="21419">MADEDEDLPDYDDGRNTGEWNSRYQGRAWFQIIVEFLLLILYLMTASYFLIEAVIEKPEENTREGFIYSSLFGVHVAEDKAKWVALALAGFVGGTVFDLKWMYHSVAKGIWNVDRCLWRIIVPLNSAMVSLFTGFLLTSGVIPFLRNESFDDYYVLLGFGFVFGYFSDNILAALQNLAKNVFGTLDKS</sequence>
<dbReference type="Proteomes" id="UP000199582">
    <property type="component" value="Unassembled WGS sequence"/>
</dbReference>
<keyword evidence="1" id="KW-0472">Membrane</keyword>
<feature type="transmembrane region" description="Helical" evidence="1">
    <location>
        <begin position="81"/>
        <end position="99"/>
    </location>
</feature>
<keyword evidence="1" id="KW-1133">Transmembrane helix</keyword>
<protein>
    <submittedName>
        <fullName evidence="2">Uncharacterized protein</fullName>
    </submittedName>
</protein>
<evidence type="ECO:0000256" key="1">
    <source>
        <dbReference type="SAM" id="Phobius"/>
    </source>
</evidence>
<feature type="transmembrane region" description="Helical" evidence="1">
    <location>
        <begin position="120"/>
        <end position="142"/>
    </location>
</feature>
<dbReference type="RefSeq" id="WP_093030702.1">
    <property type="nucleotide sequence ID" value="NZ_FOAG01000001.1"/>
</dbReference>
<dbReference type="STRING" id="1287727.SAMN05443999_101220"/>
<keyword evidence="3" id="KW-1185">Reference proteome</keyword>
<gene>
    <name evidence="2" type="ORF">SAMN05443999_101220</name>
</gene>
<organism evidence="2 3">
    <name type="scientific">Roseovarius azorensis</name>
    <dbReference type="NCBI Taxonomy" id="1287727"/>
    <lineage>
        <taxon>Bacteria</taxon>
        <taxon>Pseudomonadati</taxon>
        <taxon>Pseudomonadota</taxon>
        <taxon>Alphaproteobacteria</taxon>
        <taxon>Rhodobacterales</taxon>
        <taxon>Roseobacteraceae</taxon>
        <taxon>Roseovarius</taxon>
    </lineage>
</organism>
<keyword evidence="1" id="KW-0812">Transmembrane</keyword>
<dbReference type="OrthoDB" id="8448905at2"/>
<evidence type="ECO:0000313" key="2">
    <source>
        <dbReference type="EMBL" id="SEK32781.1"/>
    </source>
</evidence>
<name>A0A1H7G3U7_9RHOB</name>
<evidence type="ECO:0000313" key="3">
    <source>
        <dbReference type="Proteomes" id="UP000199582"/>
    </source>
</evidence>
<reference evidence="2 3" key="1">
    <citation type="submission" date="2016-10" db="EMBL/GenBank/DDBJ databases">
        <authorList>
            <person name="de Groot N.N."/>
        </authorList>
    </citation>
    <scope>NUCLEOTIDE SEQUENCE [LARGE SCALE GENOMIC DNA]</scope>
    <source>
        <strain evidence="2 3">DSM 100674</strain>
    </source>
</reference>
<accession>A0A1H7G3U7</accession>
<dbReference type="EMBL" id="FOAG01000001">
    <property type="protein sequence ID" value="SEK32781.1"/>
    <property type="molecule type" value="Genomic_DNA"/>
</dbReference>
<proteinExistence type="predicted"/>